<dbReference type="RefSeq" id="WP_179269481.1">
    <property type="nucleotide sequence ID" value="NZ_CP058579.1"/>
</dbReference>
<accession>A0A7D5QAW1</accession>
<dbReference type="SUPFAM" id="SSF55961">
    <property type="entry name" value="Bet v1-like"/>
    <property type="match status" value="1"/>
</dbReference>
<proteinExistence type="predicted"/>
<evidence type="ECO:0000313" key="1">
    <source>
        <dbReference type="EMBL" id="QLG62896.1"/>
    </source>
</evidence>
<organism evidence="1 2">
    <name type="scientific">Halorarum salinum</name>
    <dbReference type="NCBI Taxonomy" id="2743089"/>
    <lineage>
        <taxon>Archaea</taxon>
        <taxon>Methanobacteriati</taxon>
        <taxon>Methanobacteriota</taxon>
        <taxon>Stenosarchaea group</taxon>
        <taxon>Halobacteria</taxon>
        <taxon>Halobacteriales</taxon>
        <taxon>Haloferacaceae</taxon>
        <taxon>Halorarum</taxon>
    </lineage>
</organism>
<dbReference type="OrthoDB" id="167073at2157"/>
<keyword evidence="2" id="KW-1185">Reference proteome</keyword>
<dbReference type="EMBL" id="CP058579">
    <property type="protein sequence ID" value="QLG62896.1"/>
    <property type="molecule type" value="Genomic_DNA"/>
</dbReference>
<dbReference type="Gene3D" id="3.30.530.20">
    <property type="match status" value="1"/>
</dbReference>
<dbReference type="Pfam" id="PF10604">
    <property type="entry name" value="Polyketide_cyc2"/>
    <property type="match status" value="1"/>
</dbReference>
<dbReference type="InterPro" id="IPR023393">
    <property type="entry name" value="START-like_dom_sf"/>
</dbReference>
<dbReference type="GeneID" id="56038717"/>
<evidence type="ECO:0000313" key="2">
    <source>
        <dbReference type="Proteomes" id="UP000509626"/>
    </source>
</evidence>
<reference evidence="1 2" key="1">
    <citation type="submission" date="2020-06" db="EMBL/GenBank/DDBJ databases">
        <title>NJ-3-1, isolated from saline soil.</title>
        <authorList>
            <person name="Cui H.L."/>
            <person name="Shi X."/>
        </authorList>
    </citation>
    <scope>NUCLEOTIDE SEQUENCE [LARGE SCALE GENOMIC DNA]</scope>
    <source>
        <strain evidence="1 2">NJ-3-1</strain>
    </source>
</reference>
<protein>
    <submittedName>
        <fullName evidence="1">SRPBCC family protein</fullName>
    </submittedName>
</protein>
<dbReference type="AlphaFoldDB" id="A0A7D5QAW1"/>
<dbReference type="KEGG" id="halu:HUG12_14620"/>
<name>A0A7D5QAW1_9EURY</name>
<sequence length="186" mass="21094">MDELAVTTDVYVSPAEAFEFLLDFESYAEYTKYLDRVSCTHGDGGPGSRYAFRFSWWKLTYTARSEVTDVEPPTRIDWRVTKDVDAHGSWLVEPLEPLPAEAPADAEEGSRVTFEVRFDAESADESAVSLPRFVSFGRVLDRVRPLVREEAERVVRRAVRELEGREREVRLDVRSEDGPSGDGGTR</sequence>
<dbReference type="InterPro" id="IPR019587">
    <property type="entry name" value="Polyketide_cyclase/dehydratase"/>
</dbReference>
<dbReference type="Proteomes" id="UP000509626">
    <property type="component" value="Chromosome"/>
</dbReference>
<gene>
    <name evidence="1" type="ORF">HUG12_14620</name>
</gene>
<dbReference type="CDD" id="cd07812">
    <property type="entry name" value="SRPBCC"/>
    <property type="match status" value="1"/>
</dbReference>